<feature type="transmembrane region" description="Helical" evidence="12">
    <location>
        <begin position="130"/>
        <end position="154"/>
    </location>
</feature>
<evidence type="ECO:0000256" key="4">
    <source>
        <dbReference type="ARBA" id="ARBA00022723"/>
    </source>
</evidence>
<evidence type="ECO:0000256" key="12">
    <source>
        <dbReference type="SAM" id="Phobius"/>
    </source>
</evidence>
<comment type="caution">
    <text evidence="13">The sequence shown here is derived from an EMBL/GenBank/DDBJ whole genome shotgun (WGS) entry which is preliminary data.</text>
</comment>
<evidence type="ECO:0000256" key="3">
    <source>
        <dbReference type="ARBA" id="ARBA00022692"/>
    </source>
</evidence>
<feature type="transmembrane region" description="Helical" evidence="12">
    <location>
        <begin position="217"/>
        <end position="240"/>
    </location>
</feature>
<feature type="transmembrane region" description="Helical" evidence="12">
    <location>
        <begin position="21"/>
        <end position="39"/>
    </location>
</feature>
<keyword evidence="6 13" id="KW-0560">Oxidoreductase</keyword>
<dbReference type="RefSeq" id="WP_005521081.1">
    <property type="nucleotide sequence ID" value="NZ_CAJPQJ010000020.1"/>
</dbReference>
<sequence>MPTKLLSKFTLVPTVALQRRLALLLLVSQGGITVTGSIVRVTGSGLGCSTWPNCQEGSLVPVQGAAPAVHQAIEFGNRLLTFVLVAFVVAVYVAVRAAHRRREIIMHALIQGLGIVAQAVIGGISVWLQLAWWSVALHFLPSMLLVWLAAILYLRIGEPDDAVPARTYSSGLRLLGAVFAAGIALVLTTGTLVTGAGQHSGDAAVGEDSRLQVPLELIAHVHAWVLYASLAILVVLVVLLRRSGAPAAVQKTGWALVGIIVVQALVGIAQFRLGVPRWSIPIHVCLSSVIVAVSSLLYAQGWARPALDQDPRHTTGSPSGDGMYGFA</sequence>
<feature type="transmembrane region" description="Helical" evidence="12">
    <location>
        <begin position="79"/>
        <end position="97"/>
    </location>
</feature>
<dbReference type="PANTHER" id="PTHR35457:SF1">
    <property type="entry name" value="HEME A SYNTHASE"/>
    <property type="match status" value="1"/>
</dbReference>
<dbReference type="EC" id="1.3.-.-" evidence="13"/>
<organism evidence="13 14">
    <name type="scientific">Corynebacterium matruchotii</name>
    <dbReference type="NCBI Taxonomy" id="43768"/>
    <lineage>
        <taxon>Bacteria</taxon>
        <taxon>Bacillati</taxon>
        <taxon>Actinomycetota</taxon>
        <taxon>Actinomycetes</taxon>
        <taxon>Mycobacteriales</taxon>
        <taxon>Corynebacteriaceae</taxon>
        <taxon>Corynebacterium</taxon>
    </lineage>
</organism>
<comment type="subcellular location">
    <subcellularLocation>
        <location evidence="1">Membrane</location>
        <topology evidence="1">Multi-pass membrane protein</topology>
    </subcellularLocation>
</comment>
<accession>A0A6H9XCC2</accession>
<evidence type="ECO:0000256" key="2">
    <source>
        <dbReference type="ARBA" id="ARBA00022475"/>
    </source>
</evidence>
<keyword evidence="2" id="KW-1003">Cell membrane</keyword>
<evidence type="ECO:0000256" key="1">
    <source>
        <dbReference type="ARBA" id="ARBA00004141"/>
    </source>
</evidence>
<dbReference type="GO" id="GO:0016491">
    <property type="term" value="F:oxidoreductase activity"/>
    <property type="evidence" value="ECO:0007669"/>
    <property type="project" value="UniProtKB-KW"/>
</dbReference>
<evidence type="ECO:0000256" key="10">
    <source>
        <dbReference type="ARBA" id="ARBA00023157"/>
    </source>
</evidence>
<evidence type="ECO:0000256" key="9">
    <source>
        <dbReference type="ARBA" id="ARBA00023136"/>
    </source>
</evidence>
<comment type="pathway">
    <text evidence="11">Porphyrin-containing compound metabolism.</text>
</comment>
<gene>
    <name evidence="13" type="primary">ctaA</name>
    <name evidence="13" type="ORF">NCTC10254_01733</name>
</gene>
<dbReference type="AlphaFoldDB" id="A0A6H9XCC2"/>
<dbReference type="Proteomes" id="UP000249886">
    <property type="component" value="Unassembled WGS sequence"/>
</dbReference>
<feature type="transmembrane region" description="Helical" evidence="12">
    <location>
        <begin position="278"/>
        <end position="299"/>
    </location>
</feature>
<dbReference type="InterPro" id="IPR050450">
    <property type="entry name" value="COX15/CtaA_HemeA_synthase"/>
</dbReference>
<keyword evidence="5 12" id="KW-1133">Transmembrane helix</keyword>
<proteinExistence type="predicted"/>
<dbReference type="EMBL" id="UARK01000020">
    <property type="protein sequence ID" value="SPW30549.1"/>
    <property type="molecule type" value="Genomic_DNA"/>
</dbReference>
<evidence type="ECO:0000256" key="8">
    <source>
        <dbReference type="ARBA" id="ARBA00023133"/>
    </source>
</evidence>
<evidence type="ECO:0000256" key="7">
    <source>
        <dbReference type="ARBA" id="ARBA00023004"/>
    </source>
</evidence>
<keyword evidence="9 12" id="KW-0472">Membrane</keyword>
<keyword evidence="8" id="KW-0350">Heme biosynthesis</keyword>
<feature type="transmembrane region" description="Helical" evidence="12">
    <location>
        <begin position="174"/>
        <end position="197"/>
    </location>
</feature>
<keyword evidence="4" id="KW-0479">Metal-binding</keyword>
<name>A0A6H9XCC2_9CORY</name>
<reference evidence="13 14" key="1">
    <citation type="submission" date="2018-06" db="EMBL/GenBank/DDBJ databases">
        <authorList>
            <consortium name="Pathogen Informatics"/>
            <person name="Doyle S."/>
        </authorList>
    </citation>
    <scope>NUCLEOTIDE SEQUENCE [LARGE SCALE GENOMIC DNA]</scope>
    <source>
        <strain evidence="13 14">NCTC10254</strain>
    </source>
</reference>
<dbReference type="GO" id="GO:0016020">
    <property type="term" value="C:membrane"/>
    <property type="evidence" value="ECO:0007669"/>
    <property type="project" value="UniProtKB-SubCell"/>
</dbReference>
<protein>
    <submittedName>
        <fullName evidence="13">Putative cytochrome oxidase assembly protein</fullName>
        <ecNumber evidence="13">1.3.-.-</ecNumber>
    </submittedName>
</protein>
<feature type="transmembrane region" description="Helical" evidence="12">
    <location>
        <begin position="104"/>
        <end position="124"/>
    </location>
</feature>
<feature type="transmembrane region" description="Helical" evidence="12">
    <location>
        <begin position="252"/>
        <end position="272"/>
    </location>
</feature>
<dbReference type="GeneID" id="84573932"/>
<dbReference type="GO" id="GO:0006784">
    <property type="term" value="P:heme A biosynthetic process"/>
    <property type="evidence" value="ECO:0007669"/>
    <property type="project" value="InterPro"/>
</dbReference>
<dbReference type="Pfam" id="PF02628">
    <property type="entry name" value="COX15-CtaA"/>
    <property type="match status" value="1"/>
</dbReference>
<evidence type="ECO:0000256" key="6">
    <source>
        <dbReference type="ARBA" id="ARBA00023002"/>
    </source>
</evidence>
<dbReference type="InterPro" id="IPR003780">
    <property type="entry name" value="COX15/CtaA_fam"/>
</dbReference>
<evidence type="ECO:0000256" key="5">
    <source>
        <dbReference type="ARBA" id="ARBA00022989"/>
    </source>
</evidence>
<keyword evidence="7" id="KW-0408">Iron</keyword>
<dbReference type="PANTHER" id="PTHR35457">
    <property type="entry name" value="HEME A SYNTHASE"/>
    <property type="match status" value="1"/>
</dbReference>
<evidence type="ECO:0000313" key="13">
    <source>
        <dbReference type="EMBL" id="SPW30549.1"/>
    </source>
</evidence>
<keyword evidence="10" id="KW-1015">Disulfide bond</keyword>
<dbReference type="GO" id="GO:0046872">
    <property type="term" value="F:metal ion binding"/>
    <property type="evidence" value="ECO:0007669"/>
    <property type="project" value="UniProtKB-KW"/>
</dbReference>
<evidence type="ECO:0000313" key="14">
    <source>
        <dbReference type="Proteomes" id="UP000249886"/>
    </source>
</evidence>
<keyword evidence="3 12" id="KW-0812">Transmembrane</keyword>
<evidence type="ECO:0000256" key="11">
    <source>
        <dbReference type="ARBA" id="ARBA00023444"/>
    </source>
</evidence>